<evidence type="ECO:0000259" key="1">
    <source>
        <dbReference type="Pfam" id="PF13871"/>
    </source>
</evidence>
<dbReference type="Pfam" id="PF25373">
    <property type="entry name" value="SBNO"/>
    <property type="match status" value="1"/>
</dbReference>
<dbReference type="AlphaFoldDB" id="A0A7C9A7D0"/>
<evidence type="ECO:0000259" key="2">
    <source>
        <dbReference type="Pfam" id="PF25373"/>
    </source>
</evidence>
<dbReference type="InterPro" id="IPR026937">
    <property type="entry name" value="SBNO_Helicase_C_dom"/>
</dbReference>
<organism evidence="3">
    <name type="scientific">Opuntia streptacantha</name>
    <name type="common">Prickly pear cactus</name>
    <name type="synonym">Opuntia cardona</name>
    <dbReference type="NCBI Taxonomy" id="393608"/>
    <lineage>
        <taxon>Eukaryota</taxon>
        <taxon>Viridiplantae</taxon>
        <taxon>Streptophyta</taxon>
        <taxon>Embryophyta</taxon>
        <taxon>Tracheophyta</taxon>
        <taxon>Spermatophyta</taxon>
        <taxon>Magnoliopsida</taxon>
        <taxon>eudicotyledons</taxon>
        <taxon>Gunneridae</taxon>
        <taxon>Pentapetalae</taxon>
        <taxon>Caryophyllales</taxon>
        <taxon>Cactineae</taxon>
        <taxon>Cactaceae</taxon>
        <taxon>Opuntioideae</taxon>
        <taxon>Opuntia</taxon>
    </lineage>
</organism>
<dbReference type="GO" id="GO:0005634">
    <property type="term" value="C:nucleus"/>
    <property type="evidence" value="ECO:0007669"/>
    <property type="project" value="TreeGrafter"/>
</dbReference>
<dbReference type="InterPro" id="IPR026741">
    <property type="entry name" value="SNO"/>
</dbReference>
<dbReference type="PANTHER" id="PTHR12706:SF13">
    <property type="entry name" value="PROTEIN FORGETTER 1"/>
    <property type="match status" value="1"/>
</dbReference>
<accession>A0A7C9A7D0</accession>
<dbReference type="GO" id="GO:0031490">
    <property type="term" value="F:chromatin DNA binding"/>
    <property type="evidence" value="ECO:0007669"/>
    <property type="project" value="TreeGrafter"/>
</dbReference>
<evidence type="ECO:0000313" key="3">
    <source>
        <dbReference type="EMBL" id="MBA4660794.1"/>
    </source>
</evidence>
<reference evidence="3" key="1">
    <citation type="journal article" date="2013" name="J. Plant Res.">
        <title>Effect of fungi and light on seed germination of three Opuntia species from semiarid lands of central Mexico.</title>
        <authorList>
            <person name="Delgado-Sanchez P."/>
            <person name="Jimenez-Bremont J.F."/>
            <person name="Guerrero-Gonzalez Mde L."/>
            <person name="Flores J."/>
        </authorList>
    </citation>
    <scope>NUCLEOTIDE SEQUENCE</scope>
    <source>
        <tissue evidence="3">Cladode</tissue>
    </source>
</reference>
<dbReference type="GO" id="GO:0042393">
    <property type="term" value="F:histone binding"/>
    <property type="evidence" value="ECO:0007669"/>
    <property type="project" value="TreeGrafter"/>
</dbReference>
<dbReference type="Pfam" id="PF13871">
    <property type="entry name" value="Helicase_C_4"/>
    <property type="match status" value="1"/>
</dbReference>
<reference evidence="3" key="2">
    <citation type="submission" date="2020-07" db="EMBL/GenBank/DDBJ databases">
        <authorList>
            <person name="Vera ALvarez R."/>
            <person name="Arias-Moreno D.M."/>
            <person name="Jimenez-Jacinto V."/>
            <person name="Jimenez-Bremont J.F."/>
            <person name="Swaminathan K."/>
            <person name="Moose S.P."/>
            <person name="Guerrero-Gonzalez M.L."/>
            <person name="Marino-Ramirez L."/>
            <person name="Landsman D."/>
            <person name="Rodriguez-Kessler M."/>
            <person name="Delgado-Sanchez P."/>
        </authorList>
    </citation>
    <scope>NUCLEOTIDE SEQUENCE</scope>
    <source>
        <tissue evidence="3">Cladode</tissue>
    </source>
</reference>
<name>A0A7C9A7D0_OPUST</name>
<dbReference type="InterPro" id="IPR057332">
    <property type="entry name" value="SBNO_a/b_dom"/>
</dbReference>
<dbReference type="PANTHER" id="PTHR12706">
    <property type="entry name" value="STRAWBERRY NOTCH-RELATED"/>
    <property type="match status" value="1"/>
</dbReference>
<feature type="domain" description="SBNO alpha/beta" evidence="2">
    <location>
        <begin position="304"/>
        <end position="400"/>
    </location>
</feature>
<proteinExistence type="predicted"/>
<feature type="domain" description="Strawberry notch helicase C" evidence="1">
    <location>
        <begin position="8"/>
        <end position="251"/>
    </location>
</feature>
<sequence length="475" mass="52603">MKESLIRNDVSVEMVNMHEKQLFMDGKKFIAIISDAGSAVCLQADRRFINQRRRVHLTLELPWTADKAIQQFGKTHRSNQSSAPEYRLLFTSLGGERLFASIVARRMESLGALTQVDCRAGPSLIAYNYDSLYGKKALLVMYRGIIDQDSLPVMPPGCSSGNPQSIRDFIAKAKAALVCVGIVREPVSGESAKGCGHIIESDVHDVGRFFYRLLGLPPEIQNRFFALFISILDAIIQNARTEGNLDSGVIDIRANTIELQGKPKIVHVDHVSGASTMLFTFMLDRGTTWELASGLLNGKQKAGLGSANDGFYESRREWLGRRHFLLAFEGPTSGMFKIIRPAVGEAVREMPLSELRNKYRMITSLEKARSGWEDEYEVSSRQCMHGPDCKFGSYCTVGRRLQEVNVLGGSILPIWKAIEKLLSKQASNNHRRICIVRIETTTDSQQIVGLLIPNAAVEDVLQGGGEGLAITPSVL</sequence>
<dbReference type="GO" id="GO:0006355">
    <property type="term" value="P:regulation of DNA-templated transcription"/>
    <property type="evidence" value="ECO:0007669"/>
    <property type="project" value="InterPro"/>
</dbReference>
<protein>
    <submittedName>
        <fullName evidence="3">Uncharacterized protein</fullName>
    </submittedName>
</protein>
<dbReference type="EMBL" id="GISG01209892">
    <property type="protein sequence ID" value="MBA4660794.1"/>
    <property type="molecule type" value="Transcribed_RNA"/>
</dbReference>